<dbReference type="InterPro" id="IPR013099">
    <property type="entry name" value="K_chnl_dom"/>
</dbReference>
<evidence type="ECO:0000313" key="3">
    <source>
        <dbReference type="EMBL" id="NOT32869.1"/>
    </source>
</evidence>
<feature type="transmembrane region" description="Helical" evidence="1">
    <location>
        <begin position="106"/>
        <end position="123"/>
    </location>
</feature>
<dbReference type="Proteomes" id="UP000580839">
    <property type="component" value="Unassembled WGS sequence"/>
</dbReference>
<dbReference type="Pfam" id="PF07885">
    <property type="entry name" value="Ion_trans_2"/>
    <property type="match status" value="1"/>
</dbReference>
<accession>A0A849SUJ3</accession>
<sequence>MLIGLTGAALIATILWDAFETVLVPRRIGRRIRLTRYFYMASWRVWRAAAQSIRKPSRREALLGFFGPISLILLLICWATGLIVAFTLLHLSATAGDGVSPGRLGLLLYMSGETFFTLGYGDFTPSTGFGRALSVLESGLGFAFLGTVVGYLPTIYSAFAQREVEISLMDARAGSPPTAAEFLSRMPASGADSFSDALLSGWERWSAQLLEAHISYPQLAYYRSQHSNQSWLGTLVTILDSTALMLARVESPPNRQTSLTFAMARHALVDISHLFVPRFTPGAPDRLPGEALQQLRDRLAGTPHEVPAGVEFEHRLSDLRRLYEPYAQALGFHLLFELPPWIHAQPGRDNWHGGPWDRAIAAQEKSTHRRDDHF</sequence>
<keyword evidence="1" id="KW-0812">Transmembrane</keyword>
<dbReference type="EMBL" id="JABFRW010000019">
    <property type="protein sequence ID" value="NOT32869.1"/>
    <property type="molecule type" value="Genomic_DNA"/>
</dbReference>
<reference evidence="3 4" key="1">
    <citation type="submission" date="2020-04" db="EMBL/GenBank/DDBJ databases">
        <title>Metagenomic profiling of ammonia- and methane-oxidizing microorganisms in a Dutch drinking water treatment plant.</title>
        <authorList>
            <person name="Poghosyan L."/>
            <person name="Leucker S."/>
        </authorList>
    </citation>
    <scope>NUCLEOTIDE SEQUENCE [LARGE SCALE GENOMIC DNA]</scope>
    <source>
        <strain evidence="3">S-RSF-IL-03</strain>
    </source>
</reference>
<keyword evidence="3" id="KW-0813">Transport</keyword>
<gene>
    <name evidence="3" type="ORF">HOP12_01730</name>
</gene>
<dbReference type="AlphaFoldDB" id="A0A849SUJ3"/>
<comment type="caution">
    <text evidence="3">The sequence shown here is derived from an EMBL/GenBank/DDBJ whole genome shotgun (WGS) entry which is preliminary data.</text>
</comment>
<feature type="transmembrane region" description="Helical" evidence="1">
    <location>
        <begin position="6"/>
        <end position="24"/>
    </location>
</feature>
<keyword evidence="3" id="KW-0406">Ion transport</keyword>
<keyword evidence="1" id="KW-0472">Membrane</keyword>
<dbReference type="SUPFAM" id="SSF81324">
    <property type="entry name" value="Voltage-gated potassium channels"/>
    <property type="match status" value="1"/>
</dbReference>
<organism evidence="3 4">
    <name type="scientific">Eiseniibacteriota bacterium</name>
    <dbReference type="NCBI Taxonomy" id="2212470"/>
    <lineage>
        <taxon>Bacteria</taxon>
        <taxon>Candidatus Eiseniibacteriota</taxon>
    </lineage>
</organism>
<keyword evidence="1" id="KW-1133">Transmembrane helix</keyword>
<feature type="transmembrane region" description="Helical" evidence="1">
    <location>
        <begin position="61"/>
        <end position="86"/>
    </location>
</feature>
<dbReference type="Gene3D" id="1.10.287.70">
    <property type="match status" value="1"/>
</dbReference>
<keyword evidence="3" id="KW-0407">Ion channel</keyword>
<proteinExistence type="predicted"/>
<evidence type="ECO:0000256" key="1">
    <source>
        <dbReference type="SAM" id="Phobius"/>
    </source>
</evidence>
<feature type="transmembrane region" description="Helical" evidence="1">
    <location>
        <begin position="135"/>
        <end position="159"/>
    </location>
</feature>
<feature type="domain" description="Potassium channel" evidence="2">
    <location>
        <begin position="84"/>
        <end position="152"/>
    </location>
</feature>
<name>A0A849SUJ3_UNCEI</name>
<evidence type="ECO:0000259" key="2">
    <source>
        <dbReference type="Pfam" id="PF07885"/>
    </source>
</evidence>
<dbReference type="GO" id="GO:0034220">
    <property type="term" value="P:monoatomic ion transmembrane transport"/>
    <property type="evidence" value="ECO:0007669"/>
    <property type="project" value="UniProtKB-KW"/>
</dbReference>
<protein>
    <submittedName>
        <fullName evidence="3">Two pore domain potassium channel family protein</fullName>
    </submittedName>
</protein>
<evidence type="ECO:0000313" key="4">
    <source>
        <dbReference type="Proteomes" id="UP000580839"/>
    </source>
</evidence>